<feature type="transmembrane region" description="Helical" evidence="5">
    <location>
        <begin position="234"/>
        <end position="257"/>
    </location>
</feature>
<protein>
    <submittedName>
        <fullName evidence="7">Calcium/sodium antiporter</fullName>
    </submittedName>
</protein>
<keyword evidence="3 5" id="KW-1133">Transmembrane helix</keyword>
<dbReference type="RefSeq" id="WP_345316384.1">
    <property type="nucleotide sequence ID" value="NZ_BAABLF010000008.1"/>
</dbReference>
<keyword evidence="8" id="KW-1185">Reference proteome</keyword>
<evidence type="ECO:0000256" key="5">
    <source>
        <dbReference type="SAM" id="Phobius"/>
    </source>
</evidence>
<feature type="domain" description="Sodium/calcium exchanger membrane region" evidence="6">
    <location>
        <begin position="175"/>
        <end position="325"/>
    </location>
</feature>
<dbReference type="PANTHER" id="PTHR10846">
    <property type="entry name" value="SODIUM/POTASSIUM/CALCIUM EXCHANGER"/>
    <property type="match status" value="1"/>
</dbReference>
<feature type="transmembrane region" description="Helical" evidence="5">
    <location>
        <begin position="311"/>
        <end position="328"/>
    </location>
</feature>
<organism evidence="7 8">
    <name type="scientific">Ferrimonas gelatinilytica</name>
    <dbReference type="NCBI Taxonomy" id="1255257"/>
    <lineage>
        <taxon>Bacteria</taxon>
        <taxon>Pseudomonadati</taxon>
        <taxon>Pseudomonadota</taxon>
        <taxon>Gammaproteobacteria</taxon>
        <taxon>Alteromonadales</taxon>
        <taxon>Ferrimonadaceae</taxon>
        <taxon>Ferrimonas</taxon>
    </lineage>
</organism>
<feature type="transmembrane region" description="Helical" evidence="5">
    <location>
        <begin position="128"/>
        <end position="147"/>
    </location>
</feature>
<sequence>MSTLLLPLLALVAGFILLSLSADRLIAAASTFAQRSGVSMVFIGMTVVAFGTSAPELLVSAVAAANGAEGLAVGNGLGSNIINIGLVLGVCALITPLAVNRRFLVREFPLLVAAMLLSWGLMSNGSLAGWDGAILLGALLLYCAYLARSVKQGESDPEALELLSISRRRAGVESLVMLLVLLGASQMMVWGAVELARAMGISELVIGLTVIAFGTSLPELAAAVAGVRRGMHDIAFATVIGSNIFNLLGVLAFPALLGDGLQLPKEVLSRDLPMMALLTLVVAVAFLWARWGRGGSRASSVGVHNYPMSRLGGGVLLIVFSTYLWQLGGAMSG</sequence>
<feature type="domain" description="Sodium/calcium exchanger membrane region" evidence="6">
    <location>
        <begin position="8"/>
        <end position="146"/>
    </location>
</feature>
<dbReference type="NCBIfam" id="TIGR00367">
    <property type="entry name" value="calcium/sodium antiporter"/>
    <property type="match status" value="1"/>
</dbReference>
<comment type="subcellular location">
    <subcellularLocation>
        <location evidence="1">Membrane</location>
        <topology evidence="1">Multi-pass membrane protein</topology>
    </subcellularLocation>
</comment>
<feature type="transmembrane region" description="Helical" evidence="5">
    <location>
        <begin position="175"/>
        <end position="193"/>
    </location>
</feature>
<feature type="transmembrane region" description="Helical" evidence="5">
    <location>
        <begin position="81"/>
        <end position="99"/>
    </location>
</feature>
<proteinExistence type="predicted"/>
<evidence type="ECO:0000259" key="6">
    <source>
        <dbReference type="Pfam" id="PF01699"/>
    </source>
</evidence>
<accession>A0ABP9S363</accession>
<evidence type="ECO:0000313" key="7">
    <source>
        <dbReference type="EMBL" id="GAA5190267.1"/>
    </source>
</evidence>
<dbReference type="PANTHER" id="PTHR10846:SF8">
    <property type="entry name" value="INNER MEMBRANE PROTEIN YRBG"/>
    <property type="match status" value="1"/>
</dbReference>
<dbReference type="Gene3D" id="1.20.1420.30">
    <property type="entry name" value="NCX, central ion-binding region"/>
    <property type="match status" value="1"/>
</dbReference>
<evidence type="ECO:0000256" key="3">
    <source>
        <dbReference type="ARBA" id="ARBA00022989"/>
    </source>
</evidence>
<dbReference type="InterPro" id="IPR004481">
    <property type="entry name" value="K/Na/Ca-exchanger"/>
</dbReference>
<evidence type="ECO:0000256" key="1">
    <source>
        <dbReference type="ARBA" id="ARBA00004141"/>
    </source>
</evidence>
<evidence type="ECO:0000313" key="8">
    <source>
        <dbReference type="Proteomes" id="UP001501600"/>
    </source>
</evidence>
<dbReference type="InterPro" id="IPR044880">
    <property type="entry name" value="NCX_ion-bd_dom_sf"/>
</dbReference>
<dbReference type="Pfam" id="PF01699">
    <property type="entry name" value="Na_Ca_ex"/>
    <property type="match status" value="2"/>
</dbReference>
<comment type="caution">
    <text evidence="7">The sequence shown here is derived from an EMBL/GenBank/DDBJ whole genome shotgun (WGS) entry which is preliminary data.</text>
</comment>
<feature type="transmembrane region" description="Helical" evidence="5">
    <location>
        <begin position="272"/>
        <end position="291"/>
    </location>
</feature>
<evidence type="ECO:0000256" key="2">
    <source>
        <dbReference type="ARBA" id="ARBA00022692"/>
    </source>
</evidence>
<feature type="transmembrane region" description="Helical" evidence="5">
    <location>
        <begin position="104"/>
        <end position="122"/>
    </location>
</feature>
<feature type="transmembrane region" description="Helical" evidence="5">
    <location>
        <begin position="205"/>
        <end position="227"/>
    </location>
</feature>
<evidence type="ECO:0000256" key="4">
    <source>
        <dbReference type="ARBA" id="ARBA00023136"/>
    </source>
</evidence>
<dbReference type="EMBL" id="BAABLF010000008">
    <property type="protein sequence ID" value="GAA5190267.1"/>
    <property type="molecule type" value="Genomic_DNA"/>
</dbReference>
<name>A0ABP9S363_9GAMM</name>
<keyword evidence="2 5" id="KW-0812">Transmembrane</keyword>
<dbReference type="Proteomes" id="UP001501600">
    <property type="component" value="Unassembled WGS sequence"/>
</dbReference>
<reference evidence="8" key="1">
    <citation type="journal article" date="2019" name="Int. J. Syst. Evol. Microbiol.">
        <title>The Global Catalogue of Microorganisms (GCM) 10K type strain sequencing project: providing services to taxonomists for standard genome sequencing and annotation.</title>
        <authorList>
            <consortium name="The Broad Institute Genomics Platform"/>
            <consortium name="The Broad Institute Genome Sequencing Center for Infectious Disease"/>
            <person name="Wu L."/>
            <person name="Ma J."/>
        </authorList>
    </citation>
    <scope>NUCLEOTIDE SEQUENCE [LARGE SCALE GENOMIC DNA]</scope>
    <source>
        <strain evidence="8">JCM 18720</strain>
    </source>
</reference>
<dbReference type="InterPro" id="IPR004837">
    <property type="entry name" value="NaCa_Exmemb"/>
</dbReference>
<gene>
    <name evidence="7" type="ORF">GCM10025772_14500</name>
</gene>
<keyword evidence="4 5" id="KW-0472">Membrane</keyword>